<dbReference type="RefSeq" id="WP_128501384.1">
    <property type="nucleotide sequence ID" value="NZ_CP035107.1"/>
</dbReference>
<name>A0A410JRZ7_ORNRH</name>
<feature type="signal peptide" evidence="1">
    <location>
        <begin position="1"/>
        <end position="20"/>
    </location>
</feature>
<dbReference type="InterPro" id="IPR025636">
    <property type="entry name" value="DUF4294"/>
</dbReference>
<feature type="chain" id="PRO_5019399998" evidence="1">
    <location>
        <begin position="21"/>
        <end position="226"/>
    </location>
</feature>
<evidence type="ECO:0000256" key="1">
    <source>
        <dbReference type="SAM" id="SignalP"/>
    </source>
</evidence>
<evidence type="ECO:0000313" key="2">
    <source>
        <dbReference type="EMBL" id="QAR30919.1"/>
    </source>
</evidence>
<protein>
    <submittedName>
        <fullName evidence="2">DUF4294 domain-containing protein</fullName>
    </submittedName>
</protein>
<organism evidence="2 3">
    <name type="scientific">Ornithobacterium rhinotracheale</name>
    <dbReference type="NCBI Taxonomy" id="28251"/>
    <lineage>
        <taxon>Bacteria</taxon>
        <taxon>Pseudomonadati</taxon>
        <taxon>Bacteroidota</taxon>
        <taxon>Flavobacteriia</taxon>
        <taxon>Flavobacteriales</taxon>
        <taxon>Weeksellaceae</taxon>
        <taxon>Ornithobacterium</taxon>
    </lineage>
</organism>
<dbReference type="AlphaFoldDB" id="A0A410JRZ7"/>
<reference evidence="2 3" key="1">
    <citation type="submission" date="2019-01" db="EMBL/GenBank/DDBJ databases">
        <title>Whole Genome of Ornithobacterium rhinotracheale FARPER-174b.</title>
        <authorList>
            <person name="Tataje-Lavanda L.A."/>
            <person name="Montalvan A."/>
            <person name="Montesinos R."/>
            <person name="Zimic M."/>
            <person name="Fernandez-Sanchez M."/>
            <person name="Fernandez-Diaz M."/>
        </authorList>
    </citation>
    <scope>NUCLEOTIDE SEQUENCE [LARGE SCALE GENOMIC DNA]</scope>
    <source>
        <strain evidence="2 3">FARPER-174b</strain>
    </source>
</reference>
<sequence length="226" mass="26434">MKRFFATGILLILGINWANAQSPDFDKEVSDSAIDSINWEQPTIKLEDVNAYSLKFNKEIEKKYYIWLERRVDDIYPFLQKAVTEYYLVKDSAEHIASKRERRRYIKKRYNELADQYEAKLKQLSTSRGQILSKLIHKETGKTTYDIIKELRGGFSAFLWNTAGGAFDIDLKKEFNPEKTREDLYLAVILQRGIASGKYQPIDKNPTRRRENLRPIIEALRKGSKS</sequence>
<dbReference type="EMBL" id="CP035107">
    <property type="protein sequence ID" value="QAR30919.1"/>
    <property type="molecule type" value="Genomic_DNA"/>
</dbReference>
<dbReference type="Proteomes" id="UP000287701">
    <property type="component" value="Chromosome"/>
</dbReference>
<accession>A0A410JRZ7</accession>
<proteinExistence type="predicted"/>
<evidence type="ECO:0000313" key="3">
    <source>
        <dbReference type="Proteomes" id="UP000287701"/>
    </source>
</evidence>
<keyword evidence="1" id="KW-0732">Signal</keyword>
<dbReference type="OrthoDB" id="1491885at2"/>
<gene>
    <name evidence="2" type="ORF">EQP59_06015</name>
</gene>
<dbReference type="Pfam" id="PF14127">
    <property type="entry name" value="DUF4294"/>
    <property type="match status" value="1"/>
</dbReference>